<sequence length="113" mass="12684">MQNEASGNIARVAVKAPPFWRANPELWFKQIESQFILAGWGQLNYEIFPILCRFETGKIGGLGDFERSPAKDPQALEKICVVTSSEEKKLKDVISGDAVWGIKTFPIADRNEE</sequence>
<evidence type="ECO:0000313" key="2">
    <source>
        <dbReference type="Proteomes" id="UP000807504"/>
    </source>
</evidence>
<organism evidence="1 2">
    <name type="scientific">Argiope bruennichi</name>
    <name type="common">Wasp spider</name>
    <name type="synonym">Aranea bruennichi</name>
    <dbReference type="NCBI Taxonomy" id="94029"/>
    <lineage>
        <taxon>Eukaryota</taxon>
        <taxon>Metazoa</taxon>
        <taxon>Ecdysozoa</taxon>
        <taxon>Arthropoda</taxon>
        <taxon>Chelicerata</taxon>
        <taxon>Arachnida</taxon>
        <taxon>Araneae</taxon>
        <taxon>Araneomorphae</taxon>
        <taxon>Entelegynae</taxon>
        <taxon>Araneoidea</taxon>
        <taxon>Araneidae</taxon>
        <taxon>Argiope</taxon>
    </lineage>
</organism>
<name>A0A8T0FTE4_ARGBR</name>
<accession>A0A8T0FTE4</accession>
<dbReference type="Proteomes" id="UP000807504">
    <property type="component" value="Unassembled WGS sequence"/>
</dbReference>
<proteinExistence type="predicted"/>
<reference evidence="1" key="1">
    <citation type="journal article" date="2020" name="bioRxiv">
        <title>Chromosome-level reference genome of the European wasp spider Argiope bruennichi: a resource for studies on range expansion and evolutionary adaptation.</title>
        <authorList>
            <person name="Sheffer M.M."/>
            <person name="Hoppe A."/>
            <person name="Krehenwinkel H."/>
            <person name="Uhl G."/>
            <person name="Kuss A.W."/>
            <person name="Jensen L."/>
            <person name="Jensen C."/>
            <person name="Gillespie R.G."/>
            <person name="Hoff K.J."/>
            <person name="Prost S."/>
        </authorList>
    </citation>
    <scope>NUCLEOTIDE SEQUENCE</scope>
</reference>
<gene>
    <name evidence="1" type="ORF">HNY73_002359</name>
</gene>
<protein>
    <submittedName>
        <fullName evidence="1">Uncharacterized protein</fullName>
    </submittedName>
</protein>
<dbReference type="EMBL" id="JABXBU010000002">
    <property type="protein sequence ID" value="KAF8794371.1"/>
    <property type="molecule type" value="Genomic_DNA"/>
</dbReference>
<comment type="caution">
    <text evidence="1">The sequence shown here is derived from an EMBL/GenBank/DDBJ whole genome shotgun (WGS) entry which is preliminary data.</text>
</comment>
<dbReference type="AlphaFoldDB" id="A0A8T0FTE4"/>
<evidence type="ECO:0000313" key="1">
    <source>
        <dbReference type="EMBL" id="KAF8794371.1"/>
    </source>
</evidence>
<keyword evidence="2" id="KW-1185">Reference proteome</keyword>
<reference evidence="1" key="2">
    <citation type="submission" date="2020-06" db="EMBL/GenBank/DDBJ databases">
        <authorList>
            <person name="Sheffer M."/>
        </authorList>
    </citation>
    <scope>NUCLEOTIDE SEQUENCE</scope>
</reference>